<evidence type="ECO:0000256" key="1">
    <source>
        <dbReference type="ARBA" id="ARBA00001946"/>
    </source>
</evidence>
<gene>
    <name evidence="4" type="ORF">CLV47_10237</name>
</gene>
<keyword evidence="5" id="KW-1185">Reference proteome</keyword>
<evidence type="ECO:0000256" key="2">
    <source>
        <dbReference type="ARBA" id="ARBA00005983"/>
    </source>
</evidence>
<dbReference type="GO" id="GO:0005886">
    <property type="term" value="C:plasma membrane"/>
    <property type="evidence" value="ECO:0007669"/>
    <property type="project" value="TreeGrafter"/>
</dbReference>
<name>A0A2T1A410_9ACTN</name>
<dbReference type="EMBL" id="PVUE01000002">
    <property type="protein sequence ID" value="PRZ43352.1"/>
    <property type="molecule type" value="Genomic_DNA"/>
</dbReference>
<feature type="domain" description="DAGKc" evidence="3">
    <location>
        <begin position="1"/>
        <end position="135"/>
    </location>
</feature>
<evidence type="ECO:0000259" key="3">
    <source>
        <dbReference type="PROSITE" id="PS50146"/>
    </source>
</evidence>
<dbReference type="InterPro" id="IPR016064">
    <property type="entry name" value="NAD/diacylglycerol_kinase_sf"/>
</dbReference>
<reference evidence="4 5" key="1">
    <citation type="submission" date="2018-03" db="EMBL/GenBank/DDBJ databases">
        <title>Genomic Encyclopedia of Archaeal and Bacterial Type Strains, Phase II (KMG-II): from individual species to whole genera.</title>
        <authorList>
            <person name="Goeker M."/>
        </authorList>
    </citation>
    <scope>NUCLEOTIDE SEQUENCE [LARGE SCALE GENOMIC DNA]</scope>
    <source>
        <strain evidence="4 5">DSM 100065</strain>
    </source>
</reference>
<comment type="caution">
    <text evidence="4">The sequence shown here is derived from an EMBL/GenBank/DDBJ whole genome shotgun (WGS) entry which is preliminary data.</text>
</comment>
<dbReference type="InterPro" id="IPR001206">
    <property type="entry name" value="Diacylglycerol_kinase_cat_dom"/>
</dbReference>
<dbReference type="PANTHER" id="PTHR12358:SF106">
    <property type="entry name" value="LIPID KINASE YEGS"/>
    <property type="match status" value="1"/>
</dbReference>
<dbReference type="Gene3D" id="3.40.50.10330">
    <property type="entry name" value="Probable inorganic polyphosphate/atp-NAD kinase, domain 1"/>
    <property type="match status" value="1"/>
</dbReference>
<keyword evidence="4" id="KW-0808">Transferase</keyword>
<evidence type="ECO:0000313" key="4">
    <source>
        <dbReference type="EMBL" id="PRZ43352.1"/>
    </source>
</evidence>
<protein>
    <submittedName>
        <fullName evidence="4">Diacylglycerol kinase family enzyme</fullName>
    </submittedName>
</protein>
<comment type="similarity">
    <text evidence="2">Belongs to the diacylglycerol/lipid kinase family.</text>
</comment>
<dbReference type="RefSeq" id="WP_106347531.1">
    <property type="nucleotide sequence ID" value="NZ_PVUE01000002.1"/>
</dbReference>
<dbReference type="PROSITE" id="PS50146">
    <property type="entry name" value="DAGK"/>
    <property type="match status" value="1"/>
</dbReference>
<evidence type="ECO:0000313" key="5">
    <source>
        <dbReference type="Proteomes" id="UP000237752"/>
    </source>
</evidence>
<dbReference type="SMART" id="SM00046">
    <property type="entry name" value="DAGKc"/>
    <property type="match status" value="1"/>
</dbReference>
<sequence>MRALLLSNPKATATSGRVREVITSALAADLKLDIVHTTHRGHAIELGTQATQDGYDYVVVVGGDGTVNEVVNGMLAGGPGAHVPTLAVVPGGSANVFARTLGLSNNPIDATGQILEALQEGRSRSIGLGNVDGRWFVFAAGFGFDAEVIHKVELRRGRGKKATPHLYARTAVKNFYRSGLRKEPPMALHVPGQDPIDGLYLAVVSNTTPWTYFNSRPVQVSPEARFETALDVFALKRTRTPSTLRTLWQITRVDPQPRGKKVRSFHDLGAFTITSTEPIELQVDGDFAGLREIAHFTGVPNALRVIA</sequence>
<organism evidence="4 5">
    <name type="scientific">Antricoccus suffuscus</name>
    <dbReference type="NCBI Taxonomy" id="1629062"/>
    <lineage>
        <taxon>Bacteria</taxon>
        <taxon>Bacillati</taxon>
        <taxon>Actinomycetota</taxon>
        <taxon>Actinomycetes</taxon>
        <taxon>Geodermatophilales</taxon>
        <taxon>Antricoccaceae</taxon>
        <taxon>Antricoccus</taxon>
    </lineage>
</organism>
<dbReference type="Gene3D" id="2.60.200.40">
    <property type="match status" value="1"/>
</dbReference>
<dbReference type="OrthoDB" id="142078at2"/>
<dbReference type="Proteomes" id="UP000237752">
    <property type="component" value="Unassembled WGS sequence"/>
</dbReference>
<dbReference type="GO" id="GO:0004143">
    <property type="term" value="F:ATP-dependent diacylglycerol kinase activity"/>
    <property type="evidence" value="ECO:0007669"/>
    <property type="project" value="TreeGrafter"/>
</dbReference>
<dbReference type="AlphaFoldDB" id="A0A2T1A410"/>
<dbReference type="SUPFAM" id="SSF111331">
    <property type="entry name" value="NAD kinase/diacylglycerol kinase-like"/>
    <property type="match status" value="1"/>
</dbReference>
<dbReference type="InterPro" id="IPR017438">
    <property type="entry name" value="ATP-NAD_kinase_N"/>
</dbReference>
<dbReference type="InterPro" id="IPR050187">
    <property type="entry name" value="Lipid_Phosphate_FormReg"/>
</dbReference>
<comment type="cofactor">
    <cofactor evidence="1">
        <name>Mg(2+)</name>
        <dbReference type="ChEBI" id="CHEBI:18420"/>
    </cofactor>
</comment>
<dbReference type="PANTHER" id="PTHR12358">
    <property type="entry name" value="SPHINGOSINE KINASE"/>
    <property type="match status" value="1"/>
</dbReference>
<accession>A0A2T1A410</accession>
<keyword evidence="4" id="KW-0418">Kinase</keyword>
<proteinExistence type="inferred from homology"/>
<dbReference type="Pfam" id="PF00781">
    <property type="entry name" value="DAGK_cat"/>
    <property type="match status" value="1"/>
</dbReference>